<dbReference type="InterPro" id="IPR011545">
    <property type="entry name" value="DEAD/DEAH_box_helicase_dom"/>
</dbReference>
<evidence type="ECO:0000256" key="6">
    <source>
        <dbReference type="ARBA" id="ARBA00047984"/>
    </source>
</evidence>
<evidence type="ECO:0000256" key="2">
    <source>
        <dbReference type="ARBA" id="ARBA00022741"/>
    </source>
</evidence>
<dbReference type="Pfam" id="PF00271">
    <property type="entry name" value="Helicase_C"/>
    <property type="match status" value="1"/>
</dbReference>
<evidence type="ECO:0000256" key="1">
    <source>
        <dbReference type="ARBA" id="ARBA00012552"/>
    </source>
</evidence>
<comment type="caution">
    <text evidence="13">The sequence shown here is derived from an EMBL/GenBank/DDBJ whole genome shotgun (WGS) entry which is preliminary data.</text>
</comment>
<dbReference type="InterPro" id="IPR014001">
    <property type="entry name" value="Helicase_ATP-bd"/>
</dbReference>
<proteinExistence type="inferred from homology"/>
<evidence type="ECO:0000256" key="3">
    <source>
        <dbReference type="ARBA" id="ARBA00022801"/>
    </source>
</evidence>
<evidence type="ECO:0000256" key="7">
    <source>
        <dbReference type="PROSITE-ProRule" id="PRU00552"/>
    </source>
</evidence>
<dbReference type="OrthoDB" id="6426489at2759"/>
<dbReference type="FunFam" id="3.40.50.300:FF:000008">
    <property type="entry name" value="ATP-dependent RNA helicase RhlB"/>
    <property type="match status" value="1"/>
</dbReference>
<accession>A0A4Y2G6U3</accession>
<dbReference type="PROSITE" id="PS51194">
    <property type="entry name" value="HELICASE_CTER"/>
    <property type="match status" value="1"/>
</dbReference>
<organism evidence="13 14">
    <name type="scientific">Araneus ventricosus</name>
    <name type="common">Orbweaver spider</name>
    <name type="synonym">Epeira ventricosa</name>
    <dbReference type="NCBI Taxonomy" id="182803"/>
    <lineage>
        <taxon>Eukaryota</taxon>
        <taxon>Metazoa</taxon>
        <taxon>Ecdysozoa</taxon>
        <taxon>Arthropoda</taxon>
        <taxon>Chelicerata</taxon>
        <taxon>Arachnida</taxon>
        <taxon>Araneae</taxon>
        <taxon>Araneomorphae</taxon>
        <taxon>Entelegynae</taxon>
        <taxon>Araneoidea</taxon>
        <taxon>Araneidae</taxon>
        <taxon>Araneus</taxon>
    </lineage>
</organism>
<dbReference type="PROSITE" id="PS00039">
    <property type="entry name" value="DEAD_ATP_HELICASE"/>
    <property type="match status" value="1"/>
</dbReference>
<keyword evidence="5 8" id="KW-0067">ATP-binding</keyword>
<feature type="compositionally biased region" description="Polar residues" evidence="9">
    <location>
        <begin position="27"/>
        <end position="36"/>
    </location>
</feature>
<keyword evidence="14" id="KW-1185">Reference proteome</keyword>
<dbReference type="Proteomes" id="UP000499080">
    <property type="component" value="Unassembled WGS sequence"/>
</dbReference>
<feature type="domain" description="DEAD-box RNA helicase Q" evidence="12">
    <location>
        <begin position="92"/>
        <end position="120"/>
    </location>
</feature>
<dbReference type="InterPro" id="IPR000629">
    <property type="entry name" value="RNA-helicase_DEAD-box_CS"/>
</dbReference>
<dbReference type="GO" id="GO:0005524">
    <property type="term" value="F:ATP binding"/>
    <property type="evidence" value="ECO:0007669"/>
    <property type="project" value="UniProtKB-KW"/>
</dbReference>
<dbReference type="SMART" id="SM00487">
    <property type="entry name" value="DEXDc"/>
    <property type="match status" value="1"/>
</dbReference>
<dbReference type="SUPFAM" id="SSF52540">
    <property type="entry name" value="P-loop containing nucleoside triphosphate hydrolases"/>
    <property type="match status" value="1"/>
</dbReference>
<feature type="compositionally biased region" description="Low complexity" evidence="9">
    <location>
        <begin position="516"/>
        <end position="527"/>
    </location>
</feature>
<dbReference type="EC" id="3.6.4.13" evidence="1"/>
<comment type="similarity">
    <text evidence="8">Belongs to the DEAD box helicase family.</text>
</comment>
<dbReference type="Gene3D" id="3.40.50.300">
    <property type="entry name" value="P-loop containing nucleotide triphosphate hydrolases"/>
    <property type="match status" value="2"/>
</dbReference>
<reference evidence="13 14" key="1">
    <citation type="journal article" date="2019" name="Sci. Rep.">
        <title>Orb-weaving spider Araneus ventricosus genome elucidates the spidroin gene catalogue.</title>
        <authorList>
            <person name="Kono N."/>
            <person name="Nakamura H."/>
            <person name="Ohtoshi R."/>
            <person name="Moran D.A.P."/>
            <person name="Shinohara A."/>
            <person name="Yoshida Y."/>
            <person name="Fujiwara M."/>
            <person name="Mori M."/>
            <person name="Tomita M."/>
            <person name="Arakawa K."/>
        </authorList>
    </citation>
    <scope>NUCLEOTIDE SEQUENCE [LARGE SCALE GENOMIC DNA]</scope>
</reference>
<feature type="domain" description="Helicase ATP-binding" evidence="10">
    <location>
        <begin position="123"/>
        <end position="298"/>
    </location>
</feature>
<dbReference type="PROSITE" id="PS51195">
    <property type="entry name" value="Q_MOTIF"/>
    <property type="match status" value="1"/>
</dbReference>
<keyword evidence="2 8" id="KW-0547">Nucleotide-binding</keyword>
<dbReference type="SMART" id="SM00490">
    <property type="entry name" value="HELICc"/>
    <property type="match status" value="1"/>
</dbReference>
<evidence type="ECO:0000313" key="13">
    <source>
        <dbReference type="EMBL" id="GBM48967.1"/>
    </source>
</evidence>
<protein>
    <recommendedName>
        <fullName evidence="1">RNA helicase</fullName>
        <ecNumber evidence="1">3.6.4.13</ecNumber>
    </recommendedName>
</protein>
<keyword evidence="3 8" id="KW-0378">Hydrolase</keyword>
<evidence type="ECO:0000259" key="10">
    <source>
        <dbReference type="PROSITE" id="PS51192"/>
    </source>
</evidence>
<dbReference type="Pfam" id="PF00270">
    <property type="entry name" value="DEAD"/>
    <property type="match status" value="1"/>
</dbReference>
<comment type="catalytic activity">
    <reaction evidence="6">
        <text>ATP + H2O = ADP + phosphate + H(+)</text>
        <dbReference type="Rhea" id="RHEA:13065"/>
        <dbReference type="ChEBI" id="CHEBI:15377"/>
        <dbReference type="ChEBI" id="CHEBI:15378"/>
        <dbReference type="ChEBI" id="CHEBI:30616"/>
        <dbReference type="ChEBI" id="CHEBI:43474"/>
        <dbReference type="ChEBI" id="CHEBI:456216"/>
        <dbReference type="EC" id="3.6.4.13"/>
    </reaction>
</comment>
<dbReference type="PANTHER" id="PTHR47958">
    <property type="entry name" value="ATP-DEPENDENT RNA HELICASE DBP3"/>
    <property type="match status" value="1"/>
</dbReference>
<feature type="short sequence motif" description="Q motif" evidence="7">
    <location>
        <begin position="92"/>
        <end position="120"/>
    </location>
</feature>
<dbReference type="InterPro" id="IPR027417">
    <property type="entry name" value="P-loop_NTPase"/>
</dbReference>
<dbReference type="EMBL" id="BGPR01001235">
    <property type="protein sequence ID" value="GBM48967.1"/>
    <property type="molecule type" value="Genomic_DNA"/>
</dbReference>
<dbReference type="PROSITE" id="PS51192">
    <property type="entry name" value="HELICASE_ATP_BIND_1"/>
    <property type="match status" value="1"/>
</dbReference>
<dbReference type="FunFam" id="3.40.50.300:FF:000079">
    <property type="entry name" value="probable ATP-dependent RNA helicase DDX17"/>
    <property type="match status" value="1"/>
</dbReference>
<evidence type="ECO:0000259" key="12">
    <source>
        <dbReference type="PROSITE" id="PS51195"/>
    </source>
</evidence>
<sequence length="703" mass="79111">MNRGRSFNRGNEFKNHNGFGNRGGNNYSTLKGKQPGQNLRKAEYDLDSMQPIEKNFYAEHLNVSNQSEAQIDEYRNSLDIIVRGRDVPRPIRDFYEGNFPDYINHSLMQQNFEKPTSIQSQVWPIALSGRDVVGIAQTGSGKTLAYMLPGIVHICNQEPVYRGDGPIVLVLAPTRELAQQIKDVCDLFGRHSNVRNCCVFGGAPKGPQLRDVERGAQICIATPGRLIDFIECRKISLRRCTFLVLDEADRMLDMGFEPQIRKIIEQIRPDRQTVMFSATWPKEVQRLAEDFLEDYIQVNVGALQLSANHNIMQIVDVVEEGEKDNKLNQLLQEIMSEKENKTIVFAETKKRVDELTRCLRKQGYPAMCIHGNKSQQERDWVLREFRNGKAPILIATDVAARGLDVDDVKFVINVDFPNCSEDYIHRIGRTARSNNTGTAYTFFTFGNMKQAKDLVDVLTEANQVVNPKLIDLVEMAKTFNGGRGRKWGGRSFGNGRYDDNRRGNSYGRGNRGGGNRFENNRGNFSRNNDNKYSGNSGFKGNDSHNGSVNLGGQQNYKNQRSYQYNEVHGQNSASGTTNEGSTHRSVSKFGGHHVGVGNQHYQSNEGRTQNYAAKGIAHESYNPRNGPSKFGGHHGGLRANRFQNSNENAPKWNEHWSKNHESNAVFKDQNSYSSRGRGNFAAVAPKTFMAQGATLGQGADYYH</sequence>
<evidence type="ECO:0000256" key="9">
    <source>
        <dbReference type="SAM" id="MobiDB-lite"/>
    </source>
</evidence>
<dbReference type="GO" id="GO:0003724">
    <property type="term" value="F:RNA helicase activity"/>
    <property type="evidence" value="ECO:0007669"/>
    <property type="project" value="UniProtKB-EC"/>
</dbReference>
<gene>
    <name evidence="13" type="primary">DDX17</name>
    <name evidence="13" type="ORF">AVEN_137976_1</name>
</gene>
<dbReference type="GO" id="GO:0003676">
    <property type="term" value="F:nucleic acid binding"/>
    <property type="evidence" value="ECO:0007669"/>
    <property type="project" value="InterPro"/>
</dbReference>
<evidence type="ECO:0000259" key="11">
    <source>
        <dbReference type="PROSITE" id="PS51194"/>
    </source>
</evidence>
<feature type="domain" description="Helicase C-terminal" evidence="11">
    <location>
        <begin position="326"/>
        <end position="473"/>
    </location>
</feature>
<dbReference type="InterPro" id="IPR014014">
    <property type="entry name" value="RNA_helicase_DEAD_Q_motif"/>
</dbReference>
<dbReference type="AlphaFoldDB" id="A0A4Y2G6U3"/>
<keyword evidence="4 8" id="KW-0347">Helicase</keyword>
<dbReference type="InterPro" id="IPR001650">
    <property type="entry name" value="Helicase_C-like"/>
</dbReference>
<feature type="compositionally biased region" description="Polar residues" evidence="9">
    <location>
        <begin position="531"/>
        <end position="554"/>
    </location>
</feature>
<evidence type="ECO:0000256" key="8">
    <source>
        <dbReference type="RuleBase" id="RU000492"/>
    </source>
</evidence>
<evidence type="ECO:0000313" key="14">
    <source>
        <dbReference type="Proteomes" id="UP000499080"/>
    </source>
</evidence>
<evidence type="ECO:0000256" key="4">
    <source>
        <dbReference type="ARBA" id="ARBA00022806"/>
    </source>
</evidence>
<name>A0A4Y2G6U3_ARAVE</name>
<evidence type="ECO:0000256" key="5">
    <source>
        <dbReference type="ARBA" id="ARBA00022840"/>
    </source>
</evidence>
<dbReference type="GO" id="GO:0016787">
    <property type="term" value="F:hydrolase activity"/>
    <property type="evidence" value="ECO:0007669"/>
    <property type="project" value="UniProtKB-KW"/>
</dbReference>
<dbReference type="CDD" id="cd18787">
    <property type="entry name" value="SF2_C_DEAD"/>
    <property type="match status" value="1"/>
</dbReference>
<feature type="region of interest" description="Disordered" evidence="9">
    <location>
        <begin position="485"/>
        <end position="554"/>
    </location>
</feature>
<feature type="region of interest" description="Disordered" evidence="9">
    <location>
        <begin position="1"/>
        <end position="36"/>
    </location>
</feature>